<protein>
    <submittedName>
        <fullName evidence="1">Uncharacterized protein</fullName>
    </submittedName>
</protein>
<proteinExistence type="predicted"/>
<dbReference type="AlphaFoldDB" id="A0AAD7WIH9"/>
<gene>
    <name evidence="1" type="ORF">AAFF_G00432520</name>
</gene>
<evidence type="ECO:0000313" key="2">
    <source>
        <dbReference type="Proteomes" id="UP001221898"/>
    </source>
</evidence>
<keyword evidence="2" id="KW-1185">Reference proteome</keyword>
<reference evidence="1" key="1">
    <citation type="journal article" date="2023" name="Science">
        <title>Genome structures resolve the early diversification of teleost fishes.</title>
        <authorList>
            <person name="Parey E."/>
            <person name="Louis A."/>
            <person name="Montfort J."/>
            <person name="Bouchez O."/>
            <person name="Roques C."/>
            <person name="Iampietro C."/>
            <person name="Lluch J."/>
            <person name="Castinel A."/>
            <person name="Donnadieu C."/>
            <person name="Desvignes T."/>
            <person name="Floi Bucao C."/>
            <person name="Jouanno E."/>
            <person name="Wen M."/>
            <person name="Mejri S."/>
            <person name="Dirks R."/>
            <person name="Jansen H."/>
            <person name="Henkel C."/>
            <person name="Chen W.J."/>
            <person name="Zahm M."/>
            <person name="Cabau C."/>
            <person name="Klopp C."/>
            <person name="Thompson A.W."/>
            <person name="Robinson-Rechavi M."/>
            <person name="Braasch I."/>
            <person name="Lecointre G."/>
            <person name="Bobe J."/>
            <person name="Postlethwait J.H."/>
            <person name="Berthelot C."/>
            <person name="Roest Crollius H."/>
            <person name="Guiguen Y."/>
        </authorList>
    </citation>
    <scope>NUCLEOTIDE SEQUENCE</scope>
    <source>
        <strain evidence="1">NC1722</strain>
    </source>
</reference>
<dbReference type="Proteomes" id="UP001221898">
    <property type="component" value="Unassembled WGS sequence"/>
</dbReference>
<name>A0AAD7WIH9_9TELE</name>
<dbReference type="EMBL" id="JAINUG010000094">
    <property type="protein sequence ID" value="KAJ8397905.1"/>
    <property type="molecule type" value="Genomic_DNA"/>
</dbReference>
<organism evidence="1 2">
    <name type="scientific">Aldrovandia affinis</name>
    <dbReference type="NCBI Taxonomy" id="143900"/>
    <lineage>
        <taxon>Eukaryota</taxon>
        <taxon>Metazoa</taxon>
        <taxon>Chordata</taxon>
        <taxon>Craniata</taxon>
        <taxon>Vertebrata</taxon>
        <taxon>Euteleostomi</taxon>
        <taxon>Actinopterygii</taxon>
        <taxon>Neopterygii</taxon>
        <taxon>Teleostei</taxon>
        <taxon>Notacanthiformes</taxon>
        <taxon>Halosauridae</taxon>
        <taxon>Aldrovandia</taxon>
    </lineage>
</organism>
<sequence>MGPIQGPASSRLCLPAKQTYLSKQILRAPHWTIVYFVLPGCSSGFHLRPHHVLVHNETVVFPLMQKSHGMGRPLPPDLLYDYNRDSGSVG</sequence>
<comment type="caution">
    <text evidence="1">The sequence shown here is derived from an EMBL/GenBank/DDBJ whole genome shotgun (WGS) entry which is preliminary data.</text>
</comment>
<accession>A0AAD7WIH9</accession>
<evidence type="ECO:0000313" key="1">
    <source>
        <dbReference type="EMBL" id="KAJ8397905.1"/>
    </source>
</evidence>